<reference evidence="6" key="1">
    <citation type="submission" date="2018-05" db="EMBL/GenBank/DDBJ databases">
        <authorList>
            <person name="Lanie J.A."/>
            <person name="Ng W.-L."/>
            <person name="Kazmierczak K.M."/>
            <person name="Andrzejewski T.M."/>
            <person name="Davidsen T.M."/>
            <person name="Wayne K.J."/>
            <person name="Tettelin H."/>
            <person name="Glass J.I."/>
            <person name="Rusch D."/>
            <person name="Podicherti R."/>
            <person name="Tsui H.-C.T."/>
            <person name="Winkler M.E."/>
        </authorList>
    </citation>
    <scope>NUCLEOTIDE SEQUENCE</scope>
</reference>
<dbReference type="InterPro" id="IPR002372">
    <property type="entry name" value="PQQ_rpt_dom"/>
</dbReference>
<feature type="domain" description="Pyrrolo-quinoline quinone repeat" evidence="4">
    <location>
        <begin position="44"/>
        <end position="447"/>
    </location>
</feature>
<dbReference type="AlphaFoldDB" id="A0A381YEQ6"/>
<name>A0A381YEQ6_9ZZZZ</name>
<protein>
    <recommendedName>
        <fullName evidence="4 5">Pyrrolo-quinoline quinone repeat domain-containing protein</fullName>
    </recommendedName>
</protein>
<comment type="similarity">
    <text evidence="2">Belongs to the bacterial PQQ dehydrogenase family.</text>
</comment>
<dbReference type="SMART" id="SM00564">
    <property type="entry name" value="PQQ"/>
    <property type="match status" value="5"/>
</dbReference>
<dbReference type="Pfam" id="PF01011">
    <property type="entry name" value="PQQ"/>
    <property type="match status" value="1"/>
</dbReference>
<dbReference type="SUPFAM" id="SSF50998">
    <property type="entry name" value="Quinoprotein alcohol dehydrogenase-like"/>
    <property type="match status" value="1"/>
</dbReference>
<dbReference type="GO" id="GO:0016491">
    <property type="term" value="F:oxidoreductase activity"/>
    <property type="evidence" value="ECO:0007669"/>
    <property type="project" value="UniProtKB-KW"/>
</dbReference>
<organism evidence="6">
    <name type="scientific">marine metagenome</name>
    <dbReference type="NCBI Taxonomy" id="408172"/>
    <lineage>
        <taxon>unclassified sequences</taxon>
        <taxon>metagenomes</taxon>
        <taxon>ecological metagenomes</taxon>
    </lineage>
</organism>
<gene>
    <name evidence="6" type="ORF">METZ01_LOCUS128403</name>
</gene>
<dbReference type="Pfam" id="PF13360">
    <property type="entry name" value="PQQ_2"/>
    <property type="match status" value="1"/>
</dbReference>
<evidence type="ECO:0000259" key="4">
    <source>
        <dbReference type="Pfam" id="PF01011"/>
    </source>
</evidence>
<evidence type="ECO:0000259" key="5">
    <source>
        <dbReference type="Pfam" id="PF13360"/>
    </source>
</evidence>
<dbReference type="PANTHER" id="PTHR32303">
    <property type="entry name" value="QUINOPROTEIN ALCOHOL DEHYDROGENASE (CYTOCHROME C)"/>
    <property type="match status" value="1"/>
</dbReference>
<evidence type="ECO:0000256" key="2">
    <source>
        <dbReference type="ARBA" id="ARBA00008156"/>
    </source>
</evidence>
<proteinExistence type="inferred from homology"/>
<sequence length="579" mass="63278">MDIHKNFLLTVISSWMLCGTLCAQSVSTEEFSGKMLIRPPTTGWLTNGGDLYNQRYSPLTQINRDNIDGLKPLWSINLDGSGVGPQYSAEAQPLVHEGVIFVITGANDVFAIDVETGEQLWKYEANLDRAIATICCGWVSRGVGLGEGKVFVGQLDGKLLALDEKTGEILWSIQAERWQEGFTITSAPLYYDGMVITGFAGAEYGVRGRVKAYDSDDGSLIWTFYTIPGPGEVGYESWPQTGTAWEHGGATVWQTPAIDPELGLVYFSTGNAGPDFYGGGRPGDNLFAVSIVAVDVETGEYRWHYQQVHHDIWDFDSPNPVVLFDANYDGVERKGIVEVSKTGWAYILDRETGEPLVGIEERPVPQDSRQATALTQPYPIGDALVPQHIEIAPEGYKLVNQGRIFTPFWTEMQLGKPAATGGANWPPSSYDPVSQTLYVCATDTTHLFTGGVDESPELGERYVGGVFVRGPTPRAGILAALDVTTNRLRWRQAWLDQCYSGTVVTAGGLLFVGRNDGRLTALDNDDGSKLWEFQMEAGMNTTVTVFEHLGAQYVVAYAGGSLFAQSPRGDSLWLFALGD</sequence>
<dbReference type="EMBL" id="UINC01018071">
    <property type="protein sequence ID" value="SVA75549.1"/>
    <property type="molecule type" value="Genomic_DNA"/>
</dbReference>
<evidence type="ECO:0000313" key="6">
    <source>
        <dbReference type="EMBL" id="SVA75549.1"/>
    </source>
</evidence>
<comment type="cofactor">
    <cofactor evidence="1">
        <name>pyrroloquinoline quinone</name>
        <dbReference type="ChEBI" id="CHEBI:58442"/>
    </cofactor>
</comment>
<dbReference type="InterPro" id="IPR011047">
    <property type="entry name" value="Quinoprotein_ADH-like_sf"/>
</dbReference>
<keyword evidence="3" id="KW-0560">Oxidoreductase</keyword>
<dbReference type="Gene3D" id="2.140.10.10">
    <property type="entry name" value="Quinoprotein alcohol dehydrogenase-like superfamily"/>
    <property type="match status" value="1"/>
</dbReference>
<accession>A0A381YEQ6</accession>
<feature type="domain" description="Pyrrolo-quinoline quinone repeat" evidence="5">
    <location>
        <begin position="474"/>
        <end position="573"/>
    </location>
</feature>
<dbReference type="InterPro" id="IPR018391">
    <property type="entry name" value="PQQ_b-propeller_rpt"/>
</dbReference>
<evidence type="ECO:0000256" key="1">
    <source>
        <dbReference type="ARBA" id="ARBA00001931"/>
    </source>
</evidence>
<evidence type="ECO:0000256" key="3">
    <source>
        <dbReference type="ARBA" id="ARBA00023002"/>
    </source>
</evidence>